<dbReference type="FunFam" id="3.20.20.80:FF:000028">
    <property type="entry name" value="Chitinase domain-containing protein 1"/>
    <property type="match status" value="1"/>
</dbReference>
<dbReference type="GO" id="GO:0070492">
    <property type="term" value="F:oligosaccharide binding"/>
    <property type="evidence" value="ECO:0007669"/>
    <property type="project" value="TreeGrafter"/>
</dbReference>
<evidence type="ECO:0000256" key="3">
    <source>
        <dbReference type="ARBA" id="ARBA00009336"/>
    </source>
</evidence>
<comment type="subcellular location">
    <subcellularLocation>
        <location evidence="1">Lysosome</location>
    </subcellularLocation>
    <subcellularLocation>
        <location evidence="2">Secreted</location>
    </subcellularLocation>
</comment>
<dbReference type="GO" id="GO:0008061">
    <property type="term" value="F:chitin binding"/>
    <property type="evidence" value="ECO:0007669"/>
    <property type="project" value="InterPro"/>
</dbReference>
<dbReference type="PANTHER" id="PTHR46066">
    <property type="entry name" value="CHITINASE DOMAIN-CONTAINING PROTEIN 1 FAMILY MEMBER"/>
    <property type="match status" value="1"/>
</dbReference>
<evidence type="ECO:0000256" key="8">
    <source>
        <dbReference type="SAM" id="SignalP"/>
    </source>
</evidence>
<evidence type="ECO:0000256" key="2">
    <source>
        <dbReference type="ARBA" id="ARBA00004613"/>
    </source>
</evidence>
<dbReference type="Gene3D" id="1.10.8.360">
    <property type="entry name" value="3,6-anhydro-alpha-l-galactosidase"/>
    <property type="match status" value="1"/>
</dbReference>
<evidence type="ECO:0000313" key="10">
    <source>
        <dbReference type="EMBL" id="AFP04733.1"/>
    </source>
</evidence>
<accession>V9L0H2</accession>
<feature type="chain" id="PRO_5004778182" description="Chitinase domain-containing protein 1" evidence="8">
    <location>
        <begin position="25"/>
        <end position="398"/>
    </location>
</feature>
<dbReference type="Pfam" id="PF00704">
    <property type="entry name" value="Glyco_hydro_18"/>
    <property type="match status" value="1"/>
</dbReference>
<dbReference type="InterPro" id="IPR001223">
    <property type="entry name" value="Glyco_hydro18_cat"/>
</dbReference>
<dbReference type="SMART" id="SM00636">
    <property type="entry name" value="Glyco_18"/>
    <property type="match status" value="1"/>
</dbReference>
<evidence type="ECO:0000256" key="1">
    <source>
        <dbReference type="ARBA" id="ARBA00004371"/>
    </source>
</evidence>
<name>V9L0H2_CALMI</name>
<dbReference type="Gene3D" id="3.10.50.10">
    <property type="match status" value="1"/>
</dbReference>
<dbReference type="PROSITE" id="PS51910">
    <property type="entry name" value="GH18_2"/>
    <property type="match status" value="1"/>
</dbReference>
<dbReference type="AlphaFoldDB" id="V9L0H2"/>
<evidence type="ECO:0000256" key="6">
    <source>
        <dbReference type="ARBA" id="ARBA00023228"/>
    </source>
</evidence>
<dbReference type="GO" id="GO:0012505">
    <property type="term" value="C:endomembrane system"/>
    <property type="evidence" value="ECO:0007669"/>
    <property type="project" value="TreeGrafter"/>
</dbReference>
<feature type="signal peptide" evidence="8">
    <location>
        <begin position="1"/>
        <end position="24"/>
    </location>
</feature>
<feature type="domain" description="GH18" evidence="9">
    <location>
        <begin position="84"/>
        <end position="398"/>
    </location>
</feature>
<dbReference type="Gene3D" id="3.20.20.80">
    <property type="entry name" value="Glycosidases"/>
    <property type="match status" value="1"/>
</dbReference>
<dbReference type="InterPro" id="IPR017853">
    <property type="entry name" value="GH"/>
</dbReference>
<dbReference type="GO" id="GO:0005576">
    <property type="term" value="C:extracellular region"/>
    <property type="evidence" value="ECO:0007669"/>
    <property type="project" value="UniProtKB-SubCell"/>
</dbReference>
<sequence>MCVWLRVLVRVLVLVALCCPRTGATLSKKDVKKVGAKALEEETSPSEQTVMERGLVVTDPTAKDIVREHRSHCHRTVDTRQIHSPVLGYVTPWNSHGYDIAKRFRGKFSLISPVWLQIRRRGARLYHVSGQHDVDPGWLQELRGSPTGLSVVPRVLFDSWTYGDYNAVFSSEDEIEELGEALLQTARLGQFDGFVLELWSQLGGQKRKELVHLIGHLAETLRGAGLITVLVIPPPITPGSEQPGMFEWTELEALGSVVDFFSLMTYDYSSPQRPGPNSPLAWVQACVRLLDPKAQWRQKILLGLNFYGLDYSSVGASGEHIIAPRYVELLRNQRPRLVWEQQTAEHYFEYKTSSGWKHIVFYPTLKSVQMRLELAEELGTGVAIWELGQGLDYFYDLL</sequence>
<dbReference type="PANTHER" id="PTHR46066:SF2">
    <property type="entry name" value="CHITINASE DOMAIN-CONTAINING PROTEIN 1"/>
    <property type="match status" value="1"/>
</dbReference>
<dbReference type="GO" id="GO:0005764">
    <property type="term" value="C:lysosome"/>
    <property type="evidence" value="ECO:0007669"/>
    <property type="project" value="UniProtKB-SubCell"/>
</dbReference>
<dbReference type="InterPro" id="IPR011583">
    <property type="entry name" value="Chitinase_II/V-like_cat"/>
</dbReference>
<evidence type="ECO:0000256" key="4">
    <source>
        <dbReference type="ARBA" id="ARBA00022525"/>
    </source>
</evidence>
<evidence type="ECO:0000256" key="7">
    <source>
        <dbReference type="ARBA" id="ARBA00040976"/>
    </source>
</evidence>
<keyword evidence="5 8" id="KW-0732">Signal</keyword>
<evidence type="ECO:0000256" key="5">
    <source>
        <dbReference type="ARBA" id="ARBA00022729"/>
    </source>
</evidence>
<dbReference type="SUPFAM" id="SSF51445">
    <property type="entry name" value="(Trans)glycosidases"/>
    <property type="match status" value="1"/>
</dbReference>
<dbReference type="CDD" id="cd02876">
    <property type="entry name" value="GH18_SI-CLP"/>
    <property type="match status" value="1"/>
</dbReference>
<proteinExistence type="evidence at transcript level"/>
<dbReference type="GO" id="GO:0005975">
    <property type="term" value="P:carbohydrate metabolic process"/>
    <property type="evidence" value="ECO:0007669"/>
    <property type="project" value="InterPro"/>
</dbReference>
<dbReference type="FunFam" id="3.10.50.10:FF:000002">
    <property type="entry name" value="Chitinase domain-containing protein 1"/>
    <property type="match status" value="1"/>
</dbReference>
<organism evidence="10">
    <name type="scientific">Callorhinchus milii</name>
    <name type="common">Ghost shark</name>
    <dbReference type="NCBI Taxonomy" id="7868"/>
    <lineage>
        <taxon>Eukaryota</taxon>
        <taxon>Metazoa</taxon>
        <taxon>Chordata</taxon>
        <taxon>Craniata</taxon>
        <taxon>Vertebrata</taxon>
        <taxon>Chondrichthyes</taxon>
        <taxon>Holocephali</taxon>
        <taxon>Chimaeriformes</taxon>
        <taxon>Callorhinchidae</taxon>
        <taxon>Callorhinchus</taxon>
    </lineage>
</organism>
<dbReference type="EMBL" id="JW872215">
    <property type="protein sequence ID" value="AFP04733.1"/>
    <property type="molecule type" value="mRNA"/>
</dbReference>
<keyword evidence="6" id="KW-0458">Lysosome</keyword>
<dbReference type="InterPro" id="IPR029070">
    <property type="entry name" value="Chitinase_insertion_sf"/>
</dbReference>
<comment type="similarity">
    <text evidence="3">Belongs to the glycosyl hydrolase 18 family.</text>
</comment>
<keyword evidence="4" id="KW-0964">Secreted</keyword>
<protein>
    <recommendedName>
        <fullName evidence="7">Chitinase domain-containing protein 1</fullName>
    </recommendedName>
</protein>
<evidence type="ECO:0000259" key="9">
    <source>
        <dbReference type="PROSITE" id="PS51910"/>
    </source>
</evidence>
<reference evidence="10" key="1">
    <citation type="journal article" date="2014" name="Nature">
        <title>Elephant shark genome provides unique insights into gnathostome evolution.</title>
        <authorList>
            <consortium name="International Elephant Shark Genome Sequencing Consortium"/>
            <person name="Venkatesh B."/>
            <person name="Lee A.P."/>
            <person name="Ravi V."/>
            <person name="Maurya A.K."/>
            <person name="Lian M.M."/>
            <person name="Swann J.B."/>
            <person name="Ohta Y."/>
            <person name="Flajnik M.F."/>
            <person name="Sutoh Y."/>
            <person name="Kasahara M."/>
            <person name="Hoon S."/>
            <person name="Gangu V."/>
            <person name="Roy S.W."/>
            <person name="Irimia M."/>
            <person name="Korzh V."/>
            <person name="Kondrychyn I."/>
            <person name="Lim Z.W."/>
            <person name="Tay B.H."/>
            <person name="Tohari S."/>
            <person name="Kong K.W."/>
            <person name="Ho S."/>
            <person name="Lorente-Galdos B."/>
            <person name="Quilez J."/>
            <person name="Marques-Bonet T."/>
            <person name="Raney B.J."/>
            <person name="Ingham P.W."/>
            <person name="Tay A."/>
            <person name="Hillier L.W."/>
            <person name="Minx P."/>
            <person name="Boehm T."/>
            <person name="Wilson R.K."/>
            <person name="Brenner S."/>
            <person name="Warren W.C."/>
        </authorList>
    </citation>
    <scope>NUCLEOTIDE SEQUENCE</scope>
    <source>
        <tissue evidence="10">Liver</tissue>
    </source>
</reference>